<comment type="caution">
    <text evidence="1">The sequence shown here is derived from an EMBL/GenBank/DDBJ whole genome shotgun (WGS) entry which is preliminary data.</text>
</comment>
<sequence>MHGGCFVHACDTCFSSGHAARAQGHTLTPESLAREETDVMKVGSGPGFVSCMHAHPCVLTQVDHGQEAWDVMMWARREPLYGLYKRVMQAEGLESWIMHV</sequence>
<gene>
    <name evidence="1" type="ORF">SNAT2548_LOCUS10181</name>
</gene>
<protein>
    <submittedName>
        <fullName evidence="1">Uncharacterized protein</fullName>
    </submittedName>
</protein>
<dbReference type="EMBL" id="CAJNDS010000827">
    <property type="protein sequence ID" value="CAE7236397.1"/>
    <property type="molecule type" value="Genomic_DNA"/>
</dbReference>
<name>A0A812KZQ9_9DINO</name>
<reference evidence="1" key="1">
    <citation type="submission" date="2021-02" db="EMBL/GenBank/DDBJ databases">
        <authorList>
            <person name="Dougan E. K."/>
            <person name="Rhodes N."/>
            <person name="Thang M."/>
            <person name="Chan C."/>
        </authorList>
    </citation>
    <scope>NUCLEOTIDE SEQUENCE</scope>
</reference>
<accession>A0A812KZQ9</accession>
<organism evidence="1 2">
    <name type="scientific">Symbiodinium natans</name>
    <dbReference type="NCBI Taxonomy" id="878477"/>
    <lineage>
        <taxon>Eukaryota</taxon>
        <taxon>Sar</taxon>
        <taxon>Alveolata</taxon>
        <taxon>Dinophyceae</taxon>
        <taxon>Suessiales</taxon>
        <taxon>Symbiodiniaceae</taxon>
        <taxon>Symbiodinium</taxon>
    </lineage>
</organism>
<dbReference type="AlphaFoldDB" id="A0A812KZQ9"/>
<dbReference type="Proteomes" id="UP000604046">
    <property type="component" value="Unassembled WGS sequence"/>
</dbReference>
<keyword evidence="2" id="KW-1185">Reference proteome</keyword>
<evidence type="ECO:0000313" key="1">
    <source>
        <dbReference type="EMBL" id="CAE7236397.1"/>
    </source>
</evidence>
<proteinExistence type="predicted"/>
<evidence type="ECO:0000313" key="2">
    <source>
        <dbReference type="Proteomes" id="UP000604046"/>
    </source>
</evidence>